<comment type="function">
    <text evidence="5">Putative FAD-dependent oxidoreductase.</text>
</comment>
<evidence type="ECO:0000256" key="2">
    <source>
        <dbReference type="ARBA" id="ARBA00022630"/>
    </source>
</evidence>
<dbReference type="EMBL" id="HG996474">
    <property type="protein sequence ID" value="CAG1835061.1"/>
    <property type="molecule type" value="Genomic_DNA"/>
</dbReference>
<evidence type="ECO:0000313" key="9">
    <source>
        <dbReference type="Proteomes" id="UP000012960"/>
    </source>
</evidence>
<organism evidence="8 9">
    <name type="scientific">Musa acuminata subsp. malaccensis</name>
    <name type="common">Wild banana</name>
    <name type="synonym">Musa malaccensis</name>
    <dbReference type="NCBI Taxonomy" id="214687"/>
    <lineage>
        <taxon>Eukaryota</taxon>
        <taxon>Viridiplantae</taxon>
        <taxon>Streptophyta</taxon>
        <taxon>Embryophyta</taxon>
        <taxon>Tracheophyta</taxon>
        <taxon>Spermatophyta</taxon>
        <taxon>Magnoliopsida</taxon>
        <taxon>Liliopsida</taxon>
        <taxon>Zingiberales</taxon>
        <taxon>Musaceae</taxon>
        <taxon>Musa</taxon>
    </lineage>
</organism>
<evidence type="ECO:0000256" key="1">
    <source>
        <dbReference type="ARBA" id="ARBA00006442"/>
    </source>
</evidence>
<keyword evidence="2" id="KW-0285">Flavoprotein</keyword>
<dbReference type="FunCoup" id="A0A804KJ47">
    <property type="interactions" value="848"/>
</dbReference>
<protein>
    <submittedName>
        <fullName evidence="7">(wild Malaysian banana) hypothetical protein</fullName>
    </submittedName>
</protein>
<proteinExistence type="inferred from homology"/>
<dbReference type="EnsemblPlants" id="Ma09_t13310.1">
    <property type="protein sequence ID" value="Ma09_p13310.1"/>
    <property type="gene ID" value="Ma09_g13310"/>
</dbReference>
<evidence type="ECO:0000256" key="5">
    <source>
        <dbReference type="ARBA" id="ARBA00057036"/>
    </source>
</evidence>
<dbReference type="PRINTS" id="PR00368">
    <property type="entry name" value="FADPNR"/>
</dbReference>
<dbReference type="Proteomes" id="UP000012960">
    <property type="component" value="Unplaced"/>
</dbReference>
<dbReference type="AlphaFoldDB" id="A0A804KJ47"/>
<dbReference type="SUPFAM" id="SSF51905">
    <property type="entry name" value="FAD/NAD(P)-binding domain"/>
    <property type="match status" value="1"/>
</dbReference>
<gene>
    <name evidence="7" type="ORF">GSMUA_231660.1</name>
</gene>
<dbReference type="InterPro" id="IPR036188">
    <property type="entry name" value="FAD/NAD-bd_sf"/>
</dbReference>
<sequence>MGGVAGDGSSRSRVVVVGGGVAGAFLAKPLQFVADVVVIDSKEYFEMPWTELRSMVEPSFSGRTLIKHTDYLSNARIITSSAVGITEDQVLTADGDSITFDYLVIATGHAYSTPKSRDRRLEQFEQDSQKIKSSQSILIVGGGPTGVELAGEIAVDYPEKKVTIVHKGSRLLEFLGPKASKKALHWLTSKKVDVLLGQSVDLNSISEADGAYMTSAGEKIAADCHFVCIGKPLGSSWLQNSVLKDCLNEKGRLMVDECFRVRGRSNIFAIGDITDVPEIKEGYIAQKHSAVVSKNLQLLMKGGKESKLVKYKAASATTIVSLGRKEGVGQFPFGTVIGCLPGRIKSKDLFVEKTRKNLGLDS</sequence>
<dbReference type="GO" id="GO:0005737">
    <property type="term" value="C:cytoplasm"/>
    <property type="evidence" value="ECO:0000318"/>
    <property type="project" value="GO_Central"/>
</dbReference>
<dbReference type="Gramene" id="Ma09_t13310.1">
    <property type="protein sequence ID" value="Ma09_p13310.1"/>
    <property type="gene ID" value="Ma09_g13310"/>
</dbReference>
<dbReference type="OrthoDB" id="202203at2759"/>
<keyword evidence="3" id="KW-0274">FAD</keyword>
<evidence type="ECO:0000256" key="3">
    <source>
        <dbReference type="ARBA" id="ARBA00022827"/>
    </source>
</evidence>
<dbReference type="Gene3D" id="3.50.50.100">
    <property type="match status" value="1"/>
</dbReference>
<accession>A0A804KJ47</accession>
<evidence type="ECO:0000259" key="6">
    <source>
        <dbReference type="Pfam" id="PF07992"/>
    </source>
</evidence>
<evidence type="ECO:0000256" key="4">
    <source>
        <dbReference type="ARBA" id="ARBA00023002"/>
    </source>
</evidence>
<reference evidence="8" key="2">
    <citation type="submission" date="2021-05" db="UniProtKB">
        <authorList>
            <consortium name="EnsemblPlants"/>
        </authorList>
    </citation>
    <scope>IDENTIFICATION</scope>
    <source>
        <strain evidence="8">subsp. malaccensis</strain>
    </source>
</reference>
<dbReference type="OMA" id="WRSKYEK"/>
<evidence type="ECO:0000313" key="8">
    <source>
        <dbReference type="EnsemblPlants" id="Ma09_p13310.1"/>
    </source>
</evidence>
<dbReference type="GO" id="GO:0050660">
    <property type="term" value="F:flavin adenine dinucleotide binding"/>
    <property type="evidence" value="ECO:0000318"/>
    <property type="project" value="GO_Central"/>
</dbReference>
<keyword evidence="4" id="KW-0560">Oxidoreductase</keyword>
<dbReference type="InterPro" id="IPR023753">
    <property type="entry name" value="FAD/NAD-binding_dom"/>
</dbReference>
<reference evidence="7" key="1">
    <citation type="submission" date="2021-03" db="EMBL/GenBank/DDBJ databases">
        <authorList>
            <consortium name="Genoscope - CEA"/>
            <person name="William W."/>
        </authorList>
    </citation>
    <scope>NUCLEOTIDE SEQUENCE</scope>
    <source>
        <strain evidence="7">Doubled-haploid Pahang</strain>
    </source>
</reference>
<dbReference type="Pfam" id="PF07992">
    <property type="entry name" value="Pyr_redox_2"/>
    <property type="match status" value="1"/>
</dbReference>
<dbReference type="PANTHER" id="PTHR43735">
    <property type="entry name" value="APOPTOSIS-INDUCING FACTOR 1"/>
    <property type="match status" value="1"/>
</dbReference>
<keyword evidence="9" id="KW-1185">Reference proteome</keyword>
<name>A0A804KJ47_MUSAM</name>
<evidence type="ECO:0000313" key="7">
    <source>
        <dbReference type="EMBL" id="CAG1835061.1"/>
    </source>
</evidence>
<dbReference type="FunFam" id="3.50.50.100:FF:000006">
    <property type="entry name" value="apoptosis-inducing factor 2"/>
    <property type="match status" value="1"/>
</dbReference>
<comment type="similarity">
    <text evidence="1">Belongs to the FAD-dependent oxidoreductase family.</text>
</comment>
<dbReference type="PANTHER" id="PTHR43735:SF3">
    <property type="entry name" value="FERROPTOSIS SUPPRESSOR PROTEIN 1"/>
    <property type="match status" value="1"/>
</dbReference>
<feature type="domain" description="FAD/NAD(P)-binding" evidence="6">
    <location>
        <begin position="13"/>
        <end position="281"/>
    </location>
</feature>
<dbReference type="GO" id="GO:0004174">
    <property type="term" value="F:electron-transferring-flavoprotein dehydrogenase activity"/>
    <property type="evidence" value="ECO:0000318"/>
    <property type="project" value="GO_Central"/>
</dbReference>